<dbReference type="GO" id="GO:0034338">
    <property type="term" value="F:short-chain carboxylesterase activity"/>
    <property type="evidence" value="ECO:0007669"/>
    <property type="project" value="TreeGrafter"/>
</dbReference>
<reference evidence="4 5" key="1">
    <citation type="submission" date="2018-02" db="EMBL/GenBank/DDBJ databases">
        <title>Genome sequencing of Solimonas sp. HR-BB.</title>
        <authorList>
            <person name="Lee Y."/>
            <person name="Jeon C.O."/>
        </authorList>
    </citation>
    <scope>NUCLEOTIDE SEQUENCE [LARGE SCALE GENOMIC DNA]</scope>
    <source>
        <strain evidence="4 5">HR-BB</strain>
    </source>
</reference>
<sequence>MSNDAPAPHGRVIRSEFRPHPLLRNPHLQTLSPFLLRSPPAIPLRVERMETPDGDFIDVGWSGEQNAGASIAVLIHGLTGGFQSKYLRGLTQRLAAKGWRIAILLLRGAGEPNRTQRLYNHGDTADLRWLWQQLHAREPGVRLVSVGWSLGGNVLLKAMSEEGEAALPERAVAASVPFRLHECVDRLRRGFSRIYQQRMLGDLKKAVRLKHQKVPVPPGVDLEATMRARDFGEFDDAYTAPLNGYRDAQDYYQRAACGQYLGLIRRQTLVINSLDDPFMTPDIVPRETQLAPQVTLELAHTGGHVGFVAAGAGGRMEYWLESRIADWIGPP</sequence>
<dbReference type="PIRSF" id="PIRSF005211">
    <property type="entry name" value="Ab_hydro_YheT"/>
    <property type="match status" value="1"/>
</dbReference>
<dbReference type="Proteomes" id="UP000238220">
    <property type="component" value="Unassembled WGS sequence"/>
</dbReference>
<dbReference type="RefSeq" id="WP_104230386.1">
    <property type="nucleotide sequence ID" value="NZ_PSNW01000005.1"/>
</dbReference>
<dbReference type="EMBL" id="PSNW01000005">
    <property type="protein sequence ID" value="PPE73871.1"/>
    <property type="molecule type" value="Genomic_DNA"/>
</dbReference>
<comment type="similarity">
    <text evidence="1">Belongs to the AB hydrolase superfamily. AB hydrolase 4 family.</text>
</comment>
<feature type="active site" description="Charge relay system" evidence="2">
    <location>
        <position position="276"/>
    </location>
</feature>
<comment type="caution">
    <text evidence="4">The sequence shown here is derived from an EMBL/GenBank/DDBJ whole genome shotgun (WGS) entry which is preliminary data.</text>
</comment>
<gene>
    <name evidence="4" type="ORF">C3942_10750</name>
</gene>
<name>A0A2S5TFU1_9GAMM</name>
<dbReference type="InterPro" id="IPR050960">
    <property type="entry name" value="AB_hydrolase_4_sf"/>
</dbReference>
<keyword evidence="4" id="KW-0378">Hydrolase</keyword>
<dbReference type="Pfam" id="PF00561">
    <property type="entry name" value="Abhydrolase_1"/>
    <property type="match status" value="1"/>
</dbReference>
<feature type="active site" description="Charge relay system" evidence="2">
    <location>
        <position position="304"/>
    </location>
</feature>
<dbReference type="SUPFAM" id="SSF53474">
    <property type="entry name" value="alpha/beta-Hydrolases"/>
    <property type="match status" value="1"/>
</dbReference>
<feature type="domain" description="AB hydrolase-1" evidence="3">
    <location>
        <begin position="73"/>
        <end position="307"/>
    </location>
</feature>
<evidence type="ECO:0000313" key="5">
    <source>
        <dbReference type="Proteomes" id="UP000238220"/>
    </source>
</evidence>
<dbReference type="InterPro" id="IPR000073">
    <property type="entry name" value="AB_hydrolase_1"/>
</dbReference>
<organism evidence="4 5">
    <name type="scientific">Solimonas fluminis</name>
    <dbReference type="NCBI Taxonomy" id="2086571"/>
    <lineage>
        <taxon>Bacteria</taxon>
        <taxon>Pseudomonadati</taxon>
        <taxon>Pseudomonadota</taxon>
        <taxon>Gammaproteobacteria</taxon>
        <taxon>Nevskiales</taxon>
        <taxon>Nevskiaceae</taxon>
        <taxon>Solimonas</taxon>
    </lineage>
</organism>
<dbReference type="PANTHER" id="PTHR10794:SF94">
    <property type="entry name" value="ESTERASE YHET-RELATED"/>
    <property type="match status" value="1"/>
</dbReference>
<dbReference type="Gene3D" id="3.40.50.1820">
    <property type="entry name" value="alpha/beta hydrolase"/>
    <property type="match status" value="1"/>
</dbReference>
<protein>
    <submittedName>
        <fullName evidence="4">Hydrolase</fullName>
    </submittedName>
</protein>
<evidence type="ECO:0000259" key="3">
    <source>
        <dbReference type="Pfam" id="PF00561"/>
    </source>
</evidence>
<keyword evidence="5" id="KW-1185">Reference proteome</keyword>
<dbReference type="InterPro" id="IPR012020">
    <property type="entry name" value="ABHD4"/>
</dbReference>
<proteinExistence type="inferred from homology"/>
<dbReference type="PANTHER" id="PTHR10794">
    <property type="entry name" value="ABHYDROLASE DOMAIN-CONTAINING PROTEIN"/>
    <property type="match status" value="1"/>
</dbReference>
<evidence type="ECO:0000256" key="2">
    <source>
        <dbReference type="PIRSR" id="PIRSR005211-1"/>
    </source>
</evidence>
<dbReference type="InterPro" id="IPR029058">
    <property type="entry name" value="AB_hydrolase_fold"/>
</dbReference>
<dbReference type="OrthoDB" id="332676at2"/>
<accession>A0A2S5TFU1</accession>
<feature type="active site" description="Charge relay system" evidence="2">
    <location>
        <position position="149"/>
    </location>
</feature>
<dbReference type="GO" id="GO:0047372">
    <property type="term" value="F:monoacylglycerol lipase activity"/>
    <property type="evidence" value="ECO:0007669"/>
    <property type="project" value="TreeGrafter"/>
</dbReference>
<dbReference type="NCBIfam" id="NF008218">
    <property type="entry name" value="PRK10985.1"/>
    <property type="match status" value="1"/>
</dbReference>
<evidence type="ECO:0000256" key="1">
    <source>
        <dbReference type="ARBA" id="ARBA00010884"/>
    </source>
</evidence>
<dbReference type="AlphaFoldDB" id="A0A2S5TFU1"/>
<evidence type="ECO:0000313" key="4">
    <source>
        <dbReference type="EMBL" id="PPE73871.1"/>
    </source>
</evidence>